<dbReference type="InterPro" id="IPR033756">
    <property type="entry name" value="YlxH/NBP35"/>
</dbReference>
<accession>A0A6B2G3E9</accession>
<reference evidence="7" key="1">
    <citation type="submission" date="2018-11" db="EMBL/GenBank/DDBJ databases">
        <title>Myxobolus squamalis genome and transcriptome.</title>
        <authorList>
            <person name="Yahalomi D."/>
            <person name="Atkinson S.D."/>
            <person name="Neuhof M."/>
            <person name="Chang E.S."/>
            <person name="Philippe H."/>
            <person name="Cartwright P."/>
            <person name="Bartholomew J.L."/>
            <person name="Huchon D."/>
        </authorList>
    </citation>
    <scope>NUCLEOTIDE SEQUENCE</scope>
    <source>
        <strain evidence="7">71B08</strain>
        <tissue evidence="7">Whole</tissue>
    </source>
</reference>
<keyword evidence="3" id="KW-0547">Nucleotide-binding</keyword>
<sequence length="178" mass="20062">MAWSKKKLYISTINTALIKELVINVDWGTSLDYLIVDTPPGTTDEHLSLVEMFKSCPQAGAIMVYTSQEVALIDVRKQTNFLKKTSIPLLGFIENLSGFSCPKCKVFTKLFPDSERNFGTITDVLPLCKLPINQDISYCQSLGLNPFEYIEDKNHPVITQIFLLFQKLGIHLKTNVDS</sequence>
<evidence type="ECO:0000313" key="7">
    <source>
        <dbReference type="EMBL" id="NDJ98107.1"/>
    </source>
</evidence>
<proteinExistence type="predicted"/>
<dbReference type="Gene3D" id="3.40.50.300">
    <property type="entry name" value="P-loop containing nucleotide triphosphate hydrolases"/>
    <property type="match status" value="1"/>
</dbReference>
<dbReference type="SUPFAM" id="SSF52540">
    <property type="entry name" value="P-loop containing nucleoside triphosphate hydrolases"/>
    <property type="match status" value="1"/>
</dbReference>
<evidence type="ECO:0000256" key="3">
    <source>
        <dbReference type="ARBA" id="ARBA00022741"/>
    </source>
</evidence>
<dbReference type="EMBL" id="GHBR01004434">
    <property type="protein sequence ID" value="NDJ98107.1"/>
    <property type="molecule type" value="Transcribed_RNA"/>
</dbReference>
<keyword evidence="6" id="KW-0411">Iron-sulfur</keyword>
<evidence type="ECO:0000256" key="2">
    <source>
        <dbReference type="ARBA" id="ARBA00022723"/>
    </source>
</evidence>
<evidence type="ECO:0000256" key="1">
    <source>
        <dbReference type="ARBA" id="ARBA00022485"/>
    </source>
</evidence>
<dbReference type="InterPro" id="IPR027417">
    <property type="entry name" value="P-loop_NTPase"/>
</dbReference>
<dbReference type="GO" id="GO:0046872">
    <property type="term" value="F:metal ion binding"/>
    <property type="evidence" value="ECO:0007669"/>
    <property type="project" value="UniProtKB-KW"/>
</dbReference>
<protein>
    <submittedName>
        <fullName evidence="7">Cytosolic Fe-S cluster assembly factor nubp1-B (Trinotate prediction)</fullName>
    </submittedName>
</protein>
<dbReference type="PANTHER" id="PTHR23264:SF19">
    <property type="entry name" value="CYTOSOLIC FE-S CLUSTER ASSEMBLY FACTOR NUBP2"/>
    <property type="match status" value="1"/>
</dbReference>
<evidence type="ECO:0000256" key="4">
    <source>
        <dbReference type="ARBA" id="ARBA00022840"/>
    </source>
</evidence>
<organism evidence="7">
    <name type="scientific">Myxobolus squamalis</name>
    <name type="common">Myxosporean</name>
    <dbReference type="NCBI Taxonomy" id="59785"/>
    <lineage>
        <taxon>Eukaryota</taxon>
        <taxon>Metazoa</taxon>
        <taxon>Cnidaria</taxon>
        <taxon>Myxozoa</taxon>
        <taxon>Myxosporea</taxon>
        <taxon>Bivalvulida</taxon>
        <taxon>Platysporina</taxon>
        <taxon>Myxobolidae</taxon>
        <taxon>Myxobolus</taxon>
    </lineage>
</organism>
<dbReference type="AlphaFoldDB" id="A0A6B2G3E9"/>
<dbReference type="GO" id="GO:0016226">
    <property type="term" value="P:iron-sulfur cluster assembly"/>
    <property type="evidence" value="ECO:0007669"/>
    <property type="project" value="InterPro"/>
</dbReference>
<keyword evidence="4" id="KW-0067">ATP-binding</keyword>
<dbReference type="GO" id="GO:0140663">
    <property type="term" value="F:ATP-dependent FeS chaperone activity"/>
    <property type="evidence" value="ECO:0007669"/>
    <property type="project" value="InterPro"/>
</dbReference>
<dbReference type="PANTHER" id="PTHR23264">
    <property type="entry name" value="NUCLEOTIDE-BINDING PROTEIN NBP35 YEAST -RELATED"/>
    <property type="match status" value="1"/>
</dbReference>
<dbReference type="GO" id="GO:0005524">
    <property type="term" value="F:ATP binding"/>
    <property type="evidence" value="ECO:0007669"/>
    <property type="project" value="UniProtKB-KW"/>
</dbReference>
<evidence type="ECO:0000256" key="5">
    <source>
        <dbReference type="ARBA" id="ARBA00023004"/>
    </source>
</evidence>
<dbReference type="GO" id="GO:0005829">
    <property type="term" value="C:cytosol"/>
    <property type="evidence" value="ECO:0007669"/>
    <property type="project" value="TreeGrafter"/>
</dbReference>
<dbReference type="Pfam" id="PF10609">
    <property type="entry name" value="ParA"/>
    <property type="match status" value="1"/>
</dbReference>
<dbReference type="InterPro" id="IPR019591">
    <property type="entry name" value="Mrp/NBP35_ATP-bd"/>
</dbReference>
<evidence type="ECO:0000256" key="6">
    <source>
        <dbReference type="ARBA" id="ARBA00023014"/>
    </source>
</evidence>
<keyword evidence="1" id="KW-0004">4Fe-4S</keyword>
<keyword evidence="2" id="KW-0479">Metal-binding</keyword>
<name>A0A6B2G3E9_MYXSQ</name>
<keyword evidence="5" id="KW-0408">Iron</keyword>
<dbReference type="GO" id="GO:0051539">
    <property type="term" value="F:4 iron, 4 sulfur cluster binding"/>
    <property type="evidence" value="ECO:0007669"/>
    <property type="project" value="UniProtKB-KW"/>
</dbReference>